<reference evidence="2 3" key="1">
    <citation type="submission" date="2011-02" db="EMBL/GenBank/DDBJ databases">
        <title>The Genome Sequence of Sphaeroforma arctica JP610.</title>
        <authorList>
            <consortium name="The Broad Institute Genome Sequencing Platform"/>
            <person name="Russ C."/>
            <person name="Cuomo C."/>
            <person name="Young S.K."/>
            <person name="Zeng Q."/>
            <person name="Gargeya S."/>
            <person name="Alvarado L."/>
            <person name="Berlin A."/>
            <person name="Chapman S.B."/>
            <person name="Chen Z."/>
            <person name="Freedman E."/>
            <person name="Gellesch M."/>
            <person name="Goldberg J."/>
            <person name="Griggs A."/>
            <person name="Gujja S."/>
            <person name="Heilman E."/>
            <person name="Heiman D."/>
            <person name="Howarth C."/>
            <person name="Mehta T."/>
            <person name="Neiman D."/>
            <person name="Pearson M."/>
            <person name="Roberts A."/>
            <person name="Saif S."/>
            <person name="Shea T."/>
            <person name="Shenoy N."/>
            <person name="Sisk P."/>
            <person name="Stolte C."/>
            <person name="Sykes S."/>
            <person name="White J."/>
            <person name="Yandava C."/>
            <person name="Burger G."/>
            <person name="Gray M.W."/>
            <person name="Holland P.W.H."/>
            <person name="King N."/>
            <person name="Lang F.B.F."/>
            <person name="Roger A.J."/>
            <person name="Ruiz-Trillo I."/>
            <person name="Haas B."/>
            <person name="Nusbaum C."/>
            <person name="Birren B."/>
        </authorList>
    </citation>
    <scope>NUCLEOTIDE SEQUENCE [LARGE SCALE GENOMIC DNA]</scope>
    <source>
        <strain evidence="2 3">JP610</strain>
    </source>
</reference>
<dbReference type="Proteomes" id="UP000054560">
    <property type="component" value="Unassembled WGS sequence"/>
</dbReference>
<keyword evidence="3" id="KW-1185">Reference proteome</keyword>
<dbReference type="GeneID" id="25916188"/>
<name>A0A0L0F4W5_9EUKA</name>
<proteinExistence type="predicted"/>
<feature type="non-terminal residue" evidence="2">
    <location>
        <position position="104"/>
    </location>
</feature>
<protein>
    <submittedName>
        <fullName evidence="2">Uncharacterized protein</fullName>
    </submittedName>
</protein>
<dbReference type="RefSeq" id="XP_014145677.1">
    <property type="nucleotide sequence ID" value="XM_014290202.1"/>
</dbReference>
<evidence type="ECO:0000256" key="1">
    <source>
        <dbReference type="SAM" id="MobiDB-lite"/>
    </source>
</evidence>
<accession>A0A0L0F4W5</accession>
<gene>
    <name evidence="2" type="ORF">SARC_15684</name>
</gene>
<feature type="region of interest" description="Disordered" evidence="1">
    <location>
        <begin position="1"/>
        <end position="104"/>
    </location>
</feature>
<dbReference type="AlphaFoldDB" id="A0A0L0F4W5"/>
<evidence type="ECO:0000313" key="3">
    <source>
        <dbReference type="Proteomes" id="UP000054560"/>
    </source>
</evidence>
<feature type="non-terminal residue" evidence="2">
    <location>
        <position position="1"/>
    </location>
</feature>
<sequence>VATELLQEPTESKRKRSSSGKYIAGILGSASRKRSSSQPSDSNGRGGGEAMVTRTTSNTETKGLPNTSTTHNGGQSINTTSVTRTTDPTALHNKAKNGALVAPG</sequence>
<feature type="compositionally biased region" description="Polar residues" evidence="1">
    <location>
        <begin position="53"/>
        <end position="88"/>
    </location>
</feature>
<organism evidence="2 3">
    <name type="scientific">Sphaeroforma arctica JP610</name>
    <dbReference type="NCBI Taxonomy" id="667725"/>
    <lineage>
        <taxon>Eukaryota</taxon>
        <taxon>Ichthyosporea</taxon>
        <taxon>Ichthyophonida</taxon>
        <taxon>Sphaeroforma</taxon>
    </lineage>
</organism>
<dbReference type="EMBL" id="KQ248143">
    <property type="protein sequence ID" value="KNC71775.1"/>
    <property type="molecule type" value="Genomic_DNA"/>
</dbReference>
<evidence type="ECO:0000313" key="2">
    <source>
        <dbReference type="EMBL" id="KNC71775.1"/>
    </source>
</evidence>